<feature type="compositionally biased region" description="Polar residues" evidence="2">
    <location>
        <begin position="398"/>
        <end position="408"/>
    </location>
</feature>
<dbReference type="GeneID" id="9585269"/>
<name>D8PYU6_SCHCM</name>
<evidence type="ECO:0000313" key="4">
    <source>
        <dbReference type="Proteomes" id="UP000007431"/>
    </source>
</evidence>
<feature type="compositionally biased region" description="Polar residues" evidence="2">
    <location>
        <begin position="703"/>
        <end position="715"/>
    </location>
</feature>
<feature type="compositionally biased region" description="Acidic residues" evidence="2">
    <location>
        <begin position="253"/>
        <end position="269"/>
    </location>
</feature>
<feature type="region of interest" description="Disordered" evidence="2">
    <location>
        <begin position="398"/>
        <end position="449"/>
    </location>
</feature>
<feature type="region of interest" description="Disordered" evidence="2">
    <location>
        <begin position="489"/>
        <end position="510"/>
    </location>
</feature>
<reference evidence="3 4" key="1">
    <citation type="journal article" date="2010" name="Nat. Biotechnol.">
        <title>Genome sequence of the model mushroom Schizophyllum commune.</title>
        <authorList>
            <person name="Ohm R.A."/>
            <person name="de Jong J.F."/>
            <person name="Lugones L.G."/>
            <person name="Aerts A."/>
            <person name="Kothe E."/>
            <person name="Stajich J.E."/>
            <person name="de Vries R.P."/>
            <person name="Record E."/>
            <person name="Levasseur A."/>
            <person name="Baker S.E."/>
            <person name="Bartholomew K.A."/>
            <person name="Coutinho P.M."/>
            <person name="Erdmann S."/>
            <person name="Fowler T.J."/>
            <person name="Gathman A.C."/>
            <person name="Lombard V."/>
            <person name="Henrissat B."/>
            <person name="Knabe N."/>
            <person name="Kuees U."/>
            <person name="Lilly W.W."/>
            <person name="Lindquist E."/>
            <person name="Lucas S."/>
            <person name="Magnuson J.K."/>
            <person name="Piumi F."/>
            <person name="Raudaskoski M."/>
            <person name="Salamov A."/>
            <person name="Schmutz J."/>
            <person name="Schwarze F.W.M.R."/>
            <person name="vanKuyk P.A."/>
            <person name="Horton J.S."/>
            <person name="Grigoriev I.V."/>
            <person name="Woesten H.A.B."/>
        </authorList>
    </citation>
    <scope>NUCLEOTIDE SEQUENCE [LARGE SCALE GENOMIC DNA]</scope>
    <source>
        <strain evidence="4">H4-8 / FGSC 9210</strain>
    </source>
</reference>
<organism evidence="4">
    <name type="scientific">Schizophyllum commune (strain H4-8 / FGSC 9210)</name>
    <name type="common">Split gill fungus</name>
    <dbReference type="NCBI Taxonomy" id="578458"/>
    <lineage>
        <taxon>Eukaryota</taxon>
        <taxon>Fungi</taxon>
        <taxon>Dikarya</taxon>
        <taxon>Basidiomycota</taxon>
        <taxon>Agaricomycotina</taxon>
        <taxon>Agaricomycetes</taxon>
        <taxon>Agaricomycetidae</taxon>
        <taxon>Agaricales</taxon>
        <taxon>Schizophyllaceae</taxon>
        <taxon>Schizophyllum</taxon>
    </lineage>
</organism>
<dbReference type="VEuPathDB" id="FungiDB:SCHCODRAFT_02492057"/>
<keyword evidence="4" id="KW-1185">Reference proteome</keyword>
<feature type="region of interest" description="Disordered" evidence="2">
    <location>
        <begin position="529"/>
        <end position="563"/>
    </location>
</feature>
<evidence type="ECO:0000256" key="1">
    <source>
        <dbReference type="SAM" id="Coils"/>
    </source>
</evidence>
<dbReference type="Proteomes" id="UP000007431">
    <property type="component" value="Unassembled WGS sequence"/>
</dbReference>
<dbReference type="AlphaFoldDB" id="D8PYU6"/>
<feature type="region of interest" description="Disordered" evidence="2">
    <location>
        <begin position="601"/>
        <end position="718"/>
    </location>
</feature>
<protein>
    <submittedName>
        <fullName evidence="3">Uncharacterized protein</fullName>
    </submittedName>
</protein>
<feature type="compositionally biased region" description="Gly residues" evidence="2">
    <location>
        <begin position="218"/>
        <end position="227"/>
    </location>
</feature>
<dbReference type="EMBL" id="GL377304">
    <property type="protein sequence ID" value="EFI99319.1"/>
    <property type="molecule type" value="Genomic_DNA"/>
</dbReference>
<feature type="coiled-coil region" evidence="1">
    <location>
        <begin position="129"/>
        <end position="170"/>
    </location>
</feature>
<dbReference type="InParanoid" id="D8PYU6"/>
<dbReference type="HOGENOM" id="CLU_326287_0_0_1"/>
<keyword evidence="1" id="KW-0175">Coiled coil</keyword>
<sequence>MDPNPDPARRFCHENIRLRHERNAEREERARLQRIVGYLDAERAQERDLAEQHFGTIAGLRHRCAFLEGVREDFGRERQDSERKLGEVKGELRKLTDEYIARVEELGRERRLSREYEGRLRAREERRAGRGLREQVEDVRAQLKHAQGEIARLDQELRNERRVSSDLRTQRDQERAAATAFHEQVLHACHVYGSSTNTRGTRLTIEAGDPLAQDVDNEGGGGASGDGAGRDAASSDEQRFPTDDGAAFIPPSDDTEDSDDDRGDLDDYDPFSNFEPYTTIDPRYTRQFPSFARPASTFARPFSTSAADNTTNDERTGTPVPDFAAFDADGQPVEYSPPPFAAFTAGSPHVEPPLPHTAAFSAHNQHFAPPQELQSATDRPRCRLVDEWRDRLRRCTRTHPQFNPSSQHAPAVDEEAAPAPGPSRFVPPPGRSAGPRISDDTQAQQGYPGDVTARVLERLGRLEEQGNSTAQCLRRVEDNLGYIMRNIGNVAPATQPPSPAQRGSGSRAEDQGCAISERLLALERVVPDARGSSTQRGSVDISVGENCRPEGISTPDRLIDGTPSPREQALATVAPSVMGEGSGTVIPHGGDDATSVTVETAHHARAPADSSFTPSEVHPKGPRPLPPTPARASSALLHQSPVSSSVTMRDSPHIVQPPRNIDVFIRGTKSNSSGDVKKLRGGDGNQVIGDDVPYASIHPNDAHNGNASPAGTSAGSEDFMADHDVSTAREHDKVDHPFIPFRLTAHENDGALYILLEDVDALVANTSSPTAGTLVDNEVRLTIVLSEVIAMSVRARVHVMHSGDRTRPILRLSVRTRSRLPADAICRTLATAGELKVMRSIVLDMPDEVMDSSAATDCITGFVGGTASPVDLFSEGVSYFGRC</sequence>
<dbReference type="OrthoDB" id="10457190at2759"/>
<feature type="compositionally biased region" description="Polar residues" evidence="2">
    <location>
        <begin position="636"/>
        <end position="648"/>
    </location>
</feature>
<gene>
    <name evidence="3" type="ORF">SCHCODRAFT_233163</name>
</gene>
<evidence type="ECO:0000313" key="3">
    <source>
        <dbReference type="EMBL" id="EFI99319.1"/>
    </source>
</evidence>
<accession>D8PYU6</accession>
<proteinExistence type="predicted"/>
<dbReference type="KEGG" id="scm:SCHCO_02492057"/>
<feature type="compositionally biased region" description="Pro residues" evidence="2">
    <location>
        <begin position="419"/>
        <end position="430"/>
    </location>
</feature>
<evidence type="ECO:0000256" key="2">
    <source>
        <dbReference type="SAM" id="MobiDB-lite"/>
    </source>
</evidence>
<feature type="region of interest" description="Disordered" evidence="2">
    <location>
        <begin position="208"/>
        <end position="279"/>
    </location>
</feature>